<evidence type="ECO:0000256" key="3">
    <source>
        <dbReference type="ARBA" id="ARBA00022525"/>
    </source>
</evidence>
<feature type="compositionally biased region" description="Polar residues" evidence="9">
    <location>
        <begin position="501"/>
        <end position="512"/>
    </location>
</feature>
<dbReference type="SUPFAM" id="SSF57501">
    <property type="entry name" value="Cystine-knot cytokines"/>
    <property type="match status" value="1"/>
</dbReference>
<dbReference type="InterPro" id="IPR001111">
    <property type="entry name" value="TGF-b_propeptide"/>
</dbReference>
<comment type="subcellular location">
    <subcellularLocation>
        <location evidence="1">Secreted</location>
    </subcellularLocation>
</comment>
<dbReference type="GO" id="GO:0005615">
    <property type="term" value="C:extracellular space"/>
    <property type="evidence" value="ECO:0007669"/>
    <property type="project" value="TreeGrafter"/>
</dbReference>
<evidence type="ECO:0000256" key="6">
    <source>
        <dbReference type="ARBA" id="ARBA00023157"/>
    </source>
</evidence>
<keyword evidence="10" id="KW-1133">Transmembrane helix</keyword>
<evidence type="ECO:0000313" key="14">
    <source>
        <dbReference type="Proteomes" id="UP000070412"/>
    </source>
</evidence>
<feature type="compositionally biased region" description="Basic residues" evidence="9">
    <location>
        <begin position="837"/>
        <end position="847"/>
    </location>
</feature>
<feature type="compositionally biased region" description="Low complexity" evidence="9">
    <location>
        <begin position="794"/>
        <end position="806"/>
    </location>
</feature>
<feature type="transmembrane region" description="Helical" evidence="10">
    <location>
        <begin position="209"/>
        <end position="229"/>
    </location>
</feature>
<dbReference type="InterPro" id="IPR001839">
    <property type="entry name" value="TGF-b_C"/>
</dbReference>
<dbReference type="AlphaFoldDB" id="A0A834VC85"/>
<evidence type="ECO:0000256" key="4">
    <source>
        <dbReference type="ARBA" id="ARBA00022729"/>
    </source>
</evidence>
<evidence type="ECO:0000256" key="10">
    <source>
        <dbReference type="SAM" id="Phobius"/>
    </source>
</evidence>
<feature type="transmembrane region" description="Helical" evidence="10">
    <location>
        <begin position="132"/>
        <end position="156"/>
    </location>
</feature>
<accession>A0A834VC85</accession>
<dbReference type="EnsemblMetazoa" id="SSS_1637s_mrna">
    <property type="protein sequence ID" value="KAF7488278.1"/>
    <property type="gene ID" value="SSS_1637"/>
</dbReference>
<feature type="region of interest" description="Disordered" evidence="9">
    <location>
        <begin position="355"/>
        <end position="387"/>
    </location>
</feature>
<dbReference type="GO" id="GO:0005125">
    <property type="term" value="F:cytokine activity"/>
    <property type="evidence" value="ECO:0007669"/>
    <property type="project" value="TreeGrafter"/>
</dbReference>
<dbReference type="GO" id="GO:0008083">
    <property type="term" value="F:growth factor activity"/>
    <property type="evidence" value="ECO:0007669"/>
    <property type="project" value="UniProtKB-KW"/>
</dbReference>
<dbReference type="FunFam" id="2.10.90.10:FF:000001">
    <property type="entry name" value="Bone morphogenetic protein 4"/>
    <property type="match status" value="1"/>
</dbReference>
<keyword evidence="14" id="KW-1185">Reference proteome</keyword>
<dbReference type="OrthoDB" id="5987191at2759"/>
<feature type="region of interest" description="Disordered" evidence="9">
    <location>
        <begin position="593"/>
        <end position="622"/>
    </location>
</feature>
<reference evidence="14" key="1">
    <citation type="journal article" date="2020" name="PLoS Negl. Trop. Dis.">
        <title>High-quality nuclear genome for Sarcoptes scabiei-A critical resource for a neglected parasite.</title>
        <authorList>
            <person name="Korhonen P.K."/>
            <person name="Gasser R.B."/>
            <person name="Ma G."/>
            <person name="Wang T."/>
            <person name="Stroehlein A.J."/>
            <person name="Young N.D."/>
            <person name="Ang C.S."/>
            <person name="Fernando D.D."/>
            <person name="Lu H.C."/>
            <person name="Taylor S."/>
            <person name="Reynolds S.L."/>
            <person name="Mofiz E."/>
            <person name="Najaraj S.H."/>
            <person name="Gowda H."/>
            <person name="Madugundu A."/>
            <person name="Renuse S."/>
            <person name="Holt D."/>
            <person name="Pandey A."/>
            <person name="Papenfuss A.T."/>
            <person name="Fischer K."/>
        </authorList>
    </citation>
    <scope>NUCLEOTIDE SEQUENCE [LARGE SCALE GENOMIC DNA]</scope>
</reference>
<feature type="transmembrane region" description="Helical" evidence="10">
    <location>
        <begin position="322"/>
        <end position="339"/>
    </location>
</feature>
<dbReference type="PROSITE" id="PS00250">
    <property type="entry name" value="TGF_BETA_1"/>
    <property type="match status" value="1"/>
</dbReference>
<reference evidence="13" key="3">
    <citation type="submission" date="2022-06" db="UniProtKB">
        <authorList>
            <consortium name="EnsemblMetazoa"/>
        </authorList>
    </citation>
    <scope>IDENTIFICATION</scope>
</reference>
<feature type="transmembrane region" description="Helical" evidence="10">
    <location>
        <begin position="176"/>
        <end position="197"/>
    </location>
</feature>
<comment type="similarity">
    <text evidence="2 8">Belongs to the TGF-beta family.</text>
</comment>
<feature type="compositionally biased region" description="Polar residues" evidence="9">
    <location>
        <begin position="355"/>
        <end position="372"/>
    </location>
</feature>
<protein>
    <submittedName>
        <fullName evidence="12">Bone morphogenetic protein 4</fullName>
    </submittedName>
</protein>
<feature type="compositionally biased region" description="Basic residues" evidence="9">
    <location>
        <begin position="773"/>
        <end position="785"/>
    </location>
</feature>
<dbReference type="Proteomes" id="UP000070412">
    <property type="component" value="Unassembled WGS sequence"/>
</dbReference>
<keyword evidence="5 8" id="KW-0339">Growth factor</keyword>
<keyword evidence="3" id="KW-0964">Secreted</keyword>
<evidence type="ECO:0000313" key="13">
    <source>
        <dbReference type="EnsemblMetazoa" id="KAF7488278.1"/>
    </source>
</evidence>
<keyword evidence="4" id="KW-0732">Signal</keyword>
<dbReference type="InterPro" id="IPR017948">
    <property type="entry name" value="TGFb_CS"/>
</dbReference>
<dbReference type="Pfam" id="PF00688">
    <property type="entry name" value="TGFb_propeptide"/>
    <property type="match status" value="1"/>
</dbReference>
<keyword evidence="7" id="KW-0325">Glycoprotein</keyword>
<dbReference type="Gene3D" id="2.60.120.970">
    <property type="match status" value="1"/>
</dbReference>
<evidence type="ECO:0000256" key="1">
    <source>
        <dbReference type="ARBA" id="ARBA00004613"/>
    </source>
</evidence>
<feature type="region of interest" description="Disordered" evidence="9">
    <location>
        <begin position="773"/>
        <end position="847"/>
    </location>
</feature>
<feature type="region of interest" description="Disordered" evidence="9">
    <location>
        <begin position="438"/>
        <end position="461"/>
    </location>
</feature>
<dbReference type="InterPro" id="IPR015615">
    <property type="entry name" value="TGF-beta-rel"/>
</dbReference>
<gene>
    <name evidence="12" type="ORF">SSS_1637</name>
</gene>
<evidence type="ECO:0000256" key="9">
    <source>
        <dbReference type="SAM" id="MobiDB-lite"/>
    </source>
</evidence>
<reference evidence="12" key="2">
    <citation type="submission" date="2020-01" db="EMBL/GenBank/DDBJ databases">
        <authorList>
            <person name="Korhonen P.K.K."/>
            <person name="Guangxu M.G."/>
            <person name="Wang T.W."/>
            <person name="Stroehlein A.J.S."/>
            <person name="Young N.D."/>
            <person name="Ang C.-S.A."/>
            <person name="Fernando D.W.F."/>
            <person name="Lu H.L."/>
            <person name="Taylor S.T."/>
            <person name="Ehtesham M.E.M."/>
            <person name="Najaraj S.H.N."/>
            <person name="Harsha G.H.G."/>
            <person name="Madugundu A.M."/>
            <person name="Renuse S.R."/>
            <person name="Holt D.H."/>
            <person name="Pandey A.P."/>
            <person name="Papenfuss A.P."/>
            <person name="Gasser R.B.G."/>
            <person name="Fischer K.F."/>
        </authorList>
    </citation>
    <scope>NUCLEOTIDE SEQUENCE</scope>
    <source>
        <strain evidence="12">SSS_KF_BRIS2020</strain>
    </source>
</reference>
<dbReference type="Gene3D" id="2.10.90.10">
    <property type="entry name" value="Cystine-knot cytokines"/>
    <property type="match status" value="1"/>
</dbReference>
<keyword evidence="10" id="KW-0472">Membrane</keyword>
<organism evidence="12">
    <name type="scientific">Sarcoptes scabiei</name>
    <name type="common">Itch mite</name>
    <name type="synonym">Acarus scabiei</name>
    <dbReference type="NCBI Taxonomy" id="52283"/>
    <lineage>
        <taxon>Eukaryota</taxon>
        <taxon>Metazoa</taxon>
        <taxon>Ecdysozoa</taxon>
        <taxon>Arthropoda</taxon>
        <taxon>Chelicerata</taxon>
        <taxon>Arachnida</taxon>
        <taxon>Acari</taxon>
        <taxon>Acariformes</taxon>
        <taxon>Sarcoptiformes</taxon>
        <taxon>Astigmata</taxon>
        <taxon>Psoroptidia</taxon>
        <taxon>Sarcoptoidea</taxon>
        <taxon>Sarcoptidae</taxon>
        <taxon>Sarcoptinae</taxon>
        <taxon>Sarcoptes</taxon>
    </lineage>
</organism>
<keyword evidence="6" id="KW-1015">Disulfide bond</keyword>
<dbReference type="PROSITE" id="PS51362">
    <property type="entry name" value="TGF_BETA_2"/>
    <property type="match status" value="1"/>
</dbReference>
<feature type="compositionally biased region" description="Low complexity" evidence="9">
    <location>
        <begin position="599"/>
        <end position="609"/>
    </location>
</feature>
<dbReference type="EMBL" id="WVUK01000066">
    <property type="protein sequence ID" value="KAF7488278.1"/>
    <property type="molecule type" value="Genomic_DNA"/>
</dbReference>
<proteinExistence type="inferred from homology"/>
<dbReference type="SMART" id="SM00204">
    <property type="entry name" value="TGFB"/>
    <property type="match status" value="1"/>
</dbReference>
<evidence type="ECO:0000256" key="2">
    <source>
        <dbReference type="ARBA" id="ARBA00006656"/>
    </source>
</evidence>
<feature type="compositionally biased region" description="Acidic residues" evidence="9">
    <location>
        <begin position="439"/>
        <end position="453"/>
    </location>
</feature>
<dbReference type="InterPro" id="IPR029034">
    <property type="entry name" value="Cystine-knot_cytokine"/>
</dbReference>
<evidence type="ECO:0000256" key="5">
    <source>
        <dbReference type="ARBA" id="ARBA00023030"/>
    </source>
</evidence>
<feature type="domain" description="TGF-beta family profile" evidence="11">
    <location>
        <begin position="837"/>
        <end position="953"/>
    </location>
</feature>
<evidence type="ECO:0000259" key="11">
    <source>
        <dbReference type="PROSITE" id="PS51362"/>
    </source>
</evidence>
<keyword evidence="10" id="KW-0812">Transmembrane</keyword>
<evidence type="ECO:0000256" key="7">
    <source>
        <dbReference type="ARBA" id="ARBA00023180"/>
    </source>
</evidence>
<evidence type="ECO:0000313" key="12">
    <source>
        <dbReference type="EMBL" id="KAF7488278.1"/>
    </source>
</evidence>
<dbReference type="Pfam" id="PF00019">
    <property type="entry name" value="TGF_beta"/>
    <property type="match status" value="1"/>
</dbReference>
<evidence type="ECO:0000256" key="8">
    <source>
        <dbReference type="RuleBase" id="RU000354"/>
    </source>
</evidence>
<sequence>MLVEGKKITFFQKRLAQSILIASDSPSKSSFSLPSSFSIWSPSPSPPTSSISFTIAKVAKKIIPKPINSNSNNSSVLKTSCDSSDRRCIRKQSKIESKSNDSDQASESREIETISNLTSSISNSPNTSNRPILLYIIIETIISITSTFLSIISSAFKISTIATKLYEYENYCSFLTTTPTTLSLIFISILISISLISSYSNCRIFSSSLSSSSTSLSLFTCIIALISHRKINDDTLFESNLLLSLLLLMFSLSFCYLLIVFLLSSQSLFSFRKFFTNFSIDSTQIRIVESRTNPINLKRTDCFDRKSLSISPTRSKSSSTSWNSRLILIVMASLILSSIDDFRTNHNDFFVEASSSTDPTSLFASTSKYSSQKHSDEEPKSRQTQYVSDDYQRKIEMQFLRIMGMNSMPKPARHHKIPDYFIDLYRWLRLDESTAAKELEDDDKGDDEDGGDDDERHRDISDIDSIVGITTDDLNEIHSLSTNVLGDDIVHHRTTRKKRSTQSSRAILQGPSNTVISHKMTSTSKHSLEFKYENNQNDAVDHLHLFHNNESTVKLKFNIHLSNEEVLTGAELRLYRHSYNEFEEFRTKFSTHSSRSDRFQSSTSSSNESQPGENYNDSKSETHRLDRKKLNHFFHRINIYHILRPLPNENLDKLFDDDDDSEILHSNKLIDTQMIDLRESGWLSFDIFPAVDWWIKHPSENYGLLISIRDLDGKKNSNNSRLFVLKEPDLSLVQSSPTPPTIESNSVDHYWHEVQPLIVTFSNDIRNHHKLVHREKLLNRSKRERQRSDDGQHRQSSSSSSSSRSSKSQRQKSRSYGQSSNSNHRHHQKSSSSSSTQRKKSHKSSFKRREYCRRHQMYFDFKDVGWMDWIVAPPGFQAYYCKGECSYPMSMHINKTNHAIIQSLINSVNPAVVPQPCCIPTDLSPITFLYIDQHDKVVLKRYENMVVEGCGCS</sequence>
<feature type="region of interest" description="Disordered" evidence="9">
    <location>
        <begin position="493"/>
        <end position="512"/>
    </location>
</feature>
<dbReference type="PANTHER" id="PTHR11848:SF263">
    <property type="entry name" value="PROTEIN DECAPENTAPLEGIC"/>
    <property type="match status" value="1"/>
</dbReference>
<dbReference type="PANTHER" id="PTHR11848">
    <property type="entry name" value="TGF-BETA FAMILY"/>
    <property type="match status" value="1"/>
</dbReference>
<name>A0A834VC85_SARSC</name>
<feature type="transmembrane region" description="Helical" evidence="10">
    <location>
        <begin position="241"/>
        <end position="263"/>
    </location>
</feature>